<dbReference type="InterPro" id="IPR036291">
    <property type="entry name" value="NAD(P)-bd_dom_sf"/>
</dbReference>
<proteinExistence type="predicted"/>
<sequence length="327" mass="36150">MRPLANKIALVTGATRGIGKGIALQLGENGAKVYITGRTLKSKNGKGSLEDTVNEIKSRGGEAIPVECDHEKSEQVEQLFKRIEMEQKGQLDILVNNAYKGVGTILENMKLKFWQYEPSVWDDINNVGLRNHYICTVYGSRLMIPRRQGLIVNISSYGGQRYLFNVPYGVGKAALDRMAVDCGIELKKHNVACLSLMLGAVRTETMTDLVSKGGDKLKLKSDPNNKTDVGLKEVFEEGETVEFGGKIITNMATNPKIMKYTSKIVIASDYADSHGIKDIDGRRVPSHRELRNVVPFLPRNLRSFANLLPGGLKVPQALIDIANSRYV</sequence>
<dbReference type="PANTHER" id="PTHR44147">
    <property type="entry name" value="DEHYDROGENASE/REDUCTASE SDR FAMILY MEMBER 1"/>
    <property type="match status" value="1"/>
</dbReference>
<protein>
    <recommendedName>
        <fullName evidence="3">Dehydrogenase/reductase SDR family member 1</fullName>
    </recommendedName>
</protein>
<dbReference type="PANTHER" id="PTHR44147:SF2">
    <property type="entry name" value="DEHYDROGENASE_REDUCTASE SDR FAMILY MEMBER 1"/>
    <property type="match status" value="1"/>
</dbReference>
<accession>A0A814BU88</accession>
<comment type="caution">
    <text evidence="1">The sequence shown here is derived from an EMBL/GenBank/DDBJ whole genome shotgun (WGS) entry which is preliminary data.</text>
</comment>
<dbReference type="Pfam" id="PF00106">
    <property type="entry name" value="adh_short"/>
    <property type="match status" value="1"/>
</dbReference>
<dbReference type="PRINTS" id="PR00081">
    <property type="entry name" value="GDHRDH"/>
</dbReference>
<gene>
    <name evidence="1" type="ORF">OXX778_LOCUS12984</name>
</gene>
<evidence type="ECO:0000313" key="2">
    <source>
        <dbReference type="Proteomes" id="UP000663879"/>
    </source>
</evidence>
<evidence type="ECO:0008006" key="3">
    <source>
        <dbReference type="Google" id="ProtNLM"/>
    </source>
</evidence>
<evidence type="ECO:0000313" key="1">
    <source>
        <dbReference type="EMBL" id="CAF0932463.1"/>
    </source>
</evidence>
<organism evidence="1 2">
    <name type="scientific">Brachionus calyciflorus</name>
    <dbReference type="NCBI Taxonomy" id="104777"/>
    <lineage>
        <taxon>Eukaryota</taxon>
        <taxon>Metazoa</taxon>
        <taxon>Spiralia</taxon>
        <taxon>Gnathifera</taxon>
        <taxon>Rotifera</taxon>
        <taxon>Eurotatoria</taxon>
        <taxon>Monogononta</taxon>
        <taxon>Pseudotrocha</taxon>
        <taxon>Ploima</taxon>
        <taxon>Brachionidae</taxon>
        <taxon>Brachionus</taxon>
    </lineage>
</organism>
<name>A0A814BU88_9BILA</name>
<dbReference type="EMBL" id="CAJNOC010002426">
    <property type="protein sequence ID" value="CAF0932463.1"/>
    <property type="molecule type" value="Genomic_DNA"/>
</dbReference>
<reference evidence="1" key="1">
    <citation type="submission" date="2021-02" db="EMBL/GenBank/DDBJ databases">
        <authorList>
            <person name="Nowell W R."/>
        </authorList>
    </citation>
    <scope>NUCLEOTIDE SEQUENCE</scope>
    <source>
        <strain evidence="1">Ploen Becks lab</strain>
    </source>
</reference>
<keyword evidence="2" id="KW-1185">Reference proteome</keyword>
<dbReference type="AlphaFoldDB" id="A0A814BU88"/>
<dbReference type="OrthoDB" id="1933717at2759"/>
<dbReference type="Gene3D" id="3.40.50.720">
    <property type="entry name" value="NAD(P)-binding Rossmann-like Domain"/>
    <property type="match status" value="1"/>
</dbReference>
<dbReference type="InterPro" id="IPR002347">
    <property type="entry name" value="SDR_fam"/>
</dbReference>
<dbReference type="SUPFAM" id="SSF51735">
    <property type="entry name" value="NAD(P)-binding Rossmann-fold domains"/>
    <property type="match status" value="1"/>
</dbReference>
<dbReference type="Proteomes" id="UP000663879">
    <property type="component" value="Unassembled WGS sequence"/>
</dbReference>